<dbReference type="Gene3D" id="1.10.287.70">
    <property type="match status" value="1"/>
</dbReference>
<dbReference type="Proteomes" id="UP000319143">
    <property type="component" value="Unassembled WGS sequence"/>
</dbReference>
<evidence type="ECO:0000259" key="2">
    <source>
        <dbReference type="Pfam" id="PF07885"/>
    </source>
</evidence>
<dbReference type="Pfam" id="PF07885">
    <property type="entry name" value="Ion_trans_2"/>
    <property type="match status" value="1"/>
</dbReference>
<dbReference type="OrthoDB" id="9785285at2"/>
<dbReference type="SUPFAM" id="SSF81324">
    <property type="entry name" value="Voltage-gated potassium channels"/>
    <property type="match status" value="1"/>
</dbReference>
<keyword evidence="1" id="KW-0472">Membrane</keyword>
<keyword evidence="3" id="KW-0406">Ion transport</keyword>
<accession>A0A5C6D263</accession>
<keyword evidence="4" id="KW-1185">Reference proteome</keyword>
<feature type="domain" description="Potassium channel" evidence="2">
    <location>
        <begin position="35"/>
        <end position="106"/>
    </location>
</feature>
<keyword evidence="3" id="KW-0813">Transport</keyword>
<evidence type="ECO:0000256" key="1">
    <source>
        <dbReference type="SAM" id="Phobius"/>
    </source>
</evidence>
<dbReference type="GO" id="GO:0016020">
    <property type="term" value="C:membrane"/>
    <property type="evidence" value="ECO:0007669"/>
    <property type="project" value="InterPro"/>
</dbReference>
<keyword evidence="3" id="KW-0407">Ion channel</keyword>
<name>A0A5C6D263_9BACT</name>
<gene>
    <name evidence="3" type="ORF">Poly41_65220</name>
</gene>
<comment type="caution">
    <text evidence="3">The sequence shown here is derived from an EMBL/GenBank/DDBJ whole genome shotgun (WGS) entry which is preliminary data.</text>
</comment>
<feature type="transmembrane region" description="Helical" evidence="1">
    <location>
        <begin position="82"/>
        <end position="106"/>
    </location>
</feature>
<keyword evidence="1" id="KW-1133">Transmembrane helix</keyword>
<dbReference type="EMBL" id="SJPV01000020">
    <property type="protein sequence ID" value="TWU30828.1"/>
    <property type="molecule type" value="Genomic_DNA"/>
</dbReference>
<evidence type="ECO:0000313" key="4">
    <source>
        <dbReference type="Proteomes" id="UP000319143"/>
    </source>
</evidence>
<organism evidence="3 4">
    <name type="scientific">Novipirellula artificiosorum</name>
    <dbReference type="NCBI Taxonomy" id="2528016"/>
    <lineage>
        <taxon>Bacteria</taxon>
        <taxon>Pseudomonadati</taxon>
        <taxon>Planctomycetota</taxon>
        <taxon>Planctomycetia</taxon>
        <taxon>Pirellulales</taxon>
        <taxon>Pirellulaceae</taxon>
        <taxon>Novipirellula</taxon>
    </lineage>
</organism>
<dbReference type="AlphaFoldDB" id="A0A5C6D263"/>
<dbReference type="InterPro" id="IPR015449">
    <property type="entry name" value="K_chnl_Ca-activ_SK"/>
</dbReference>
<sequence>MPHPHRNRRLQNFVTFSRYMFRYAGYIREVLAGLLLLILLCGVAISHIERLSLGEALYFSFITGLSIGYGDITPVTPLGRVLCVFVGLIGTVFTGLVVAIATRALAQATSFRWEQREHDEE</sequence>
<protein>
    <submittedName>
        <fullName evidence="3">Voltage-gated potassium channel</fullName>
    </submittedName>
</protein>
<evidence type="ECO:0000313" key="3">
    <source>
        <dbReference type="EMBL" id="TWU30828.1"/>
    </source>
</evidence>
<reference evidence="3 4" key="1">
    <citation type="submission" date="2019-02" db="EMBL/GenBank/DDBJ databases">
        <title>Deep-cultivation of Planctomycetes and their phenomic and genomic characterization uncovers novel biology.</title>
        <authorList>
            <person name="Wiegand S."/>
            <person name="Jogler M."/>
            <person name="Boedeker C."/>
            <person name="Pinto D."/>
            <person name="Vollmers J."/>
            <person name="Rivas-Marin E."/>
            <person name="Kohn T."/>
            <person name="Peeters S.H."/>
            <person name="Heuer A."/>
            <person name="Rast P."/>
            <person name="Oberbeckmann S."/>
            <person name="Bunk B."/>
            <person name="Jeske O."/>
            <person name="Meyerdierks A."/>
            <person name="Storesund J.E."/>
            <person name="Kallscheuer N."/>
            <person name="Luecker S."/>
            <person name="Lage O.M."/>
            <person name="Pohl T."/>
            <person name="Merkel B.J."/>
            <person name="Hornburger P."/>
            <person name="Mueller R.-W."/>
            <person name="Bruemmer F."/>
            <person name="Labrenz M."/>
            <person name="Spormann A.M."/>
            <person name="Op Den Camp H."/>
            <person name="Overmann J."/>
            <person name="Amann R."/>
            <person name="Jetten M.S.M."/>
            <person name="Mascher T."/>
            <person name="Medema M.H."/>
            <person name="Devos D.P."/>
            <person name="Kaster A.-K."/>
            <person name="Ovreas L."/>
            <person name="Rohde M."/>
            <person name="Galperin M.Y."/>
            <person name="Jogler C."/>
        </authorList>
    </citation>
    <scope>NUCLEOTIDE SEQUENCE [LARGE SCALE GENOMIC DNA]</scope>
    <source>
        <strain evidence="3 4">Poly41</strain>
    </source>
</reference>
<proteinExistence type="predicted"/>
<dbReference type="RefSeq" id="WP_146531210.1">
    <property type="nucleotide sequence ID" value="NZ_SJPV01000020.1"/>
</dbReference>
<keyword evidence="1" id="KW-0812">Transmembrane</keyword>
<dbReference type="GO" id="GO:0016286">
    <property type="term" value="F:small conductance calcium-activated potassium channel activity"/>
    <property type="evidence" value="ECO:0007669"/>
    <property type="project" value="InterPro"/>
</dbReference>
<dbReference type="InterPro" id="IPR013099">
    <property type="entry name" value="K_chnl_dom"/>
</dbReference>
<dbReference type="PANTHER" id="PTHR10153">
    <property type="entry name" value="SMALL CONDUCTANCE CALCIUM-ACTIVATED POTASSIUM CHANNEL"/>
    <property type="match status" value="1"/>
</dbReference>